<accession>A0A382L7Q4</accession>
<dbReference type="Gene3D" id="2.40.30.20">
    <property type="match status" value="1"/>
</dbReference>
<dbReference type="AlphaFoldDB" id="A0A382L7Q4"/>
<sequence>MLQKIGFLPGFNKQITPTGAEAQWTGGENVRFRYGTPEKLGGWAQLGDKSLCGSARALHQMVNKEGIKYAIIGTNRILYAYSGSVYYDIHPIKTDFGALTNALASDSGSAILTITLSSTTGMTAGDILFLESVTVPTGSGYSASDFDNKSFMITEVVNSTSVTITMGSNASATATDGDCSVKWYYPVGPAEQVGVYGWGISQFGGTVTNPQTTTLNGALGDDVYGTGSSGTSITLTSVTGFPTTGTNYIQVDTEEISYTGVTGSNLTGIT</sequence>
<name>A0A382L7Q4_9ZZZZ</name>
<proteinExistence type="predicted"/>
<feature type="non-terminal residue" evidence="1">
    <location>
        <position position="270"/>
    </location>
</feature>
<dbReference type="EMBL" id="UINC01085428">
    <property type="protein sequence ID" value="SVC32964.1"/>
    <property type="molecule type" value="Genomic_DNA"/>
</dbReference>
<dbReference type="InterPro" id="IPR023366">
    <property type="entry name" value="ATP_synth_asu-like_sf"/>
</dbReference>
<reference evidence="1" key="1">
    <citation type="submission" date="2018-05" db="EMBL/GenBank/DDBJ databases">
        <authorList>
            <person name="Lanie J.A."/>
            <person name="Ng W.-L."/>
            <person name="Kazmierczak K.M."/>
            <person name="Andrzejewski T.M."/>
            <person name="Davidsen T.M."/>
            <person name="Wayne K.J."/>
            <person name="Tettelin H."/>
            <person name="Glass J.I."/>
            <person name="Rusch D."/>
            <person name="Podicherti R."/>
            <person name="Tsui H.-C.T."/>
            <person name="Winkler M.E."/>
        </authorList>
    </citation>
    <scope>NUCLEOTIDE SEQUENCE</scope>
</reference>
<gene>
    <name evidence="1" type="ORF">METZ01_LOCUS285818</name>
</gene>
<organism evidence="1">
    <name type="scientific">marine metagenome</name>
    <dbReference type="NCBI Taxonomy" id="408172"/>
    <lineage>
        <taxon>unclassified sequences</taxon>
        <taxon>metagenomes</taxon>
        <taxon>ecological metagenomes</taxon>
    </lineage>
</organism>
<protein>
    <submittedName>
        <fullName evidence="1">Uncharacterized protein</fullName>
    </submittedName>
</protein>
<evidence type="ECO:0000313" key="1">
    <source>
        <dbReference type="EMBL" id="SVC32964.1"/>
    </source>
</evidence>